<organism evidence="4 5">
    <name type="scientific">Helobdella robusta</name>
    <name type="common">Californian leech</name>
    <dbReference type="NCBI Taxonomy" id="6412"/>
    <lineage>
        <taxon>Eukaryota</taxon>
        <taxon>Metazoa</taxon>
        <taxon>Spiralia</taxon>
        <taxon>Lophotrochozoa</taxon>
        <taxon>Annelida</taxon>
        <taxon>Clitellata</taxon>
        <taxon>Hirudinea</taxon>
        <taxon>Rhynchobdellida</taxon>
        <taxon>Glossiphoniidae</taxon>
        <taxon>Helobdella</taxon>
    </lineage>
</organism>
<reference evidence="5" key="1">
    <citation type="submission" date="2012-12" db="EMBL/GenBank/DDBJ databases">
        <authorList>
            <person name="Hellsten U."/>
            <person name="Grimwood J."/>
            <person name="Chapman J.A."/>
            <person name="Shapiro H."/>
            <person name="Aerts A."/>
            <person name="Otillar R.P."/>
            <person name="Terry A.Y."/>
            <person name="Boore J.L."/>
            <person name="Simakov O."/>
            <person name="Marletaz F."/>
            <person name="Cho S.-J."/>
            <person name="Edsinger-Gonzales E."/>
            <person name="Havlak P."/>
            <person name="Kuo D.-H."/>
            <person name="Larsson T."/>
            <person name="Lv J."/>
            <person name="Arendt D."/>
            <person name="Savage R."/>
            <person name="Osoegawa K."/>
            <person name="de Jong P."/>
            <person name="Lindberg D.R."/>
            <person name="Seaver E.C."/>
            <person name="Weisblat D.A."/>
            <person name="Putnam N.H."/>
            <person name="Grigoriev I.V."/>
            <person name="Rokhsar D.S."/>
        </authorList>
    </citation>
    <scope>NUCLEOTIDE SEQUENCE</scope>
</reference>
<reference evidence="3 5" key="2">
    <citation type="journal article" date="2013" name="Nature">
        <title>Insights into bilaterian evolution from three spiralian genomes.</title>
        <authorList>
            <person name="Simakov O."/>
            <person name="Marletaz F."/>
            <person name="Cho S.J."/>
            <person name="Edsinger-Gonzales E."/>
            <person name="Havlak P."/>
            <person name="Hellsten U."/>
            <person name="Kuo D.H."/>
            <person name="Larsson T."/>
            <person name="Lv J."/>
            <person name="Arendt D."/>
            <person name="Savage R."/>
            <person name="Osoegawa K."/>
            <person name="de Jong P."/>
            <person name="Grimwood J."/>
            <person name="Chapman J.A."/>
            <person name="Shapiro H."/>
            <person name="Aerts A."/>
            <person name="Otillar R.P."/>
            <person name="Terry A.Y."/>
            <person name="Boore J.L."/>
            <person name="Grigoriev I.V."/>
            <person name="Lindberg D.R."/>
            <person name="Seaver E.C."/>
            <person name="Weisblat D.A."/>
            <person name="Putnam N.H."/>
            <person name="Rokhsar D.S."/>
        </authorList>
    </citation>
    <scope>NUCLEOTIDE SEQUENCE</scope>
</reference>
<dbReference type="KEGG" id="hro:HELRODRAFT_165160"/>
<dbReference type="Proteomes" id="UP000015101">
    <property type="component" value="Unassembled WGS sequence"/>
</dbReference>
<keyword evidence="1" id="KW-0175">Coiled coil</keyword>
<sequence>MTVIATLFVICTVLTCCYFACLSKKNSISEAKLVVTRELEKEKKLLEDIIEVKKAEEQRIQFETIKKEIEMKKEQMLEEENEFKMHELENELVKAIERRRIEKDYQRREAKRKIRLKEEELKDLILQKKLEKRNEERKQRNERKRRDSERKILKDFVKAEKSGINPKNFDKYIVKFDSVKKSLSKNQSSTQTKPKSIETVISVNNLT</sequence>
<proteinExistence type="predicted"/>
<gene>
    <name evidence="4" type="primary">20200876</name>
    <name evidence="3" type="ORF">HELRODRAFT_165160</name>
</gene>
<name>T1EWC6_HELRO</name>
<dbReference type="EMBL" id="AMQM01001963">
    <property type="status" value="NOT_ANNOTATED_CDS"/>
    <property type="molecule type" value="Genomic_DNA"/>
</dbReference>
<dbReference type="EnsemblMetazoa" id="HelroT165160">
    <property type="protein sequence ID" value="HelroP165160"/>
    <property type="gene ID" value="HelroG165160"/>
</dbReference>
<accession>T1EWC6</accession>
<protein>
    <submittedName>
        <fullName evidence="3 4">Uncharacterized protein</fullName>
    </submittedName>
</protein>
<dbReference type="CTD" id="20200876"/>
<dbReference type="STRING" id="6412.T1EWC6"/>
<dbReference type="RefSeq" id="XP_009029272.1">
    <property type="nucleotide sequence ID" value="XM_009031024.1"/>
</dbReference>
<feature type="chain" id="PRO_5010980088" evidence="2">
    <location>
        <begin position="24"/>
        <end position="207"/>
    </location>
</feature>
<reference evidence="4" key="3">
    <citation type="submission" date="2015-06" db="UniProtKB">
        <authorList>
            <consortium name="EnsemblMetazoa"/>
        </authorList>
    </citation>
    <scope>IDENTIFICATION</scope>
</reference>
<evidence type="ECO:0000313" key="4">
    <source>
        <dbReference type="EnsemblMetazoa" id="HelroP165160"/>
    </source>
</evidence>
<dbReference type="GeneID" id="20200876"/>
<dbReference type="EMBL" id="KB097639">
    <property type="protein sequence ID" value="ESN93005.1"/>
    <property type="molecule type" value="Genomic_DNA"/>
</dbReference>
<feature type="signal peptide" evidence="2">
    <location>
        <begin position="1"/>
        <end position="23"/>
    </location>
</feature>
<dbReference type="InParanoid" id="T1EWC6"/>
<evidence type="ECO:0000313" key="5">
    <source>
        <dbReference type="Proteomes" id="UP000015101"/>
    </source>
</evidence>
<keyword evidence="2" id="KW-0732">Signal</keyword>
<evidence type="ECO:0000256" key="1">
    <source>
        <dbReference type="SAM" id="Coils"/>
    </source>
</evidence>
<evidence type="ECO:0000313" key="3">
    <source>
        <dbReference type="EMBL" id="ESN93005.1"/>
    </source>
</evidence>
<feature type="coiled-coil region" evidence="1">
    <location>
        <begin position="36"/>
        <end position="147"/>
    </location>
</feature>
<dbReference type="AlphaFoldDB" id="T1EWC6"/>
<evidence type="ECO:0000256" key="2">
    <source>
        <dbReference type="SAM" id="SignalP"/>
    </source>
</evidence>
<dbReference type="HOGENOM" id="CLU_1327670_0_0_1"/>
<keyword evidence="5" id="KW-1185">Reference proteome</keyword>